<feature type="compositionally biased region" description="Gly residues" evidence="1">
    <location>
        <begin position="12"/>
        <end position="22"/>
    </location>
</feature>
<proteinExistence type="predicted"/>
<protein>
    <submittedName>
        <fullName evidence="2">Uncharacterized protein</fullName>
    </submittedName>
</protein>
<feature type="region of interest" description="Disordered" evidence="1">
    <location>
        <begin position="1"/>
        <end position="22"/>
    </location>
</feature>
<dbReference type="EMBL" id="CADCUS010000187">
    <property type="protein sequence ID" value="CAA9397945.1"/>
    <property type="molecule type" value="Genomic_DNA"/>
</dbReference>
<organism evidence="2">
    <name type="scientific">uncultured Pseudonocardia sp</name>
    <dbReference type="NCBI Taxonomy" id="211455"/>
    <lineage>
        <taxon>Bacteria</taxon>
        <taxon>Bacillati</taxon>
        <taxon>Actinomycetota</taxon>
        <taxon>Actinomycetes</taxon>
        <taxon>Pseudonocardiales</taxon>
        <taxon>Pseudonocardiaceae</taxon>
        <taxon>Pseudonocardia</taxon>
        <taxon>environmental samples</taxon>
    </lineage>
</organism>
<evidence type="ECO:0000256" key="1">
    <source>
        <dbReference type="SAM" id="MobiDB-lite"/>
    </source>
</evidence>
<evidence type="ECO:0000313" key="2">
    <source>
        <dbReference type="EMBL" id="CAA9397945.1"/>
    </source>
</evidence>
<name>A0A6J4NZ37_9PSEU</name>
<gene>
    <name evidence="2" type="ORF">AVDCRST_MAG66-1300</name>
</gene>
<feature type="compositionally biased region" description="Basic residues" evidence="1">
    <location>
        <begin position="1"/>
        <end position="11"/>
    </location>
</feature>
<dbReference type="AlphaFoldDB" id="A0A6J4NZ37"/>
<accession>A0A6J4NZ37</accession>
<reference evidence="2" key="1">
    <citation type="submission" date="2020-02" db="EMBL/GenBank/DDBJ databases">
        <authorList>
            <person name="Meier V. D."/>
        </authorList>
    </citation>
    <scope>NUCLEOTIDE SEQUENCE</scope>
    <source>
        <strain evidence="2">AVDCRST_MAG66</strain>
    </source>
</reference>
<feature type="non-terminal residue" evidence="2">
    <location>
        <position position="22"/>
    </location>
</feature>
<sequence length="22" mass="2336">ARRRRRARRAGTGRGVRAGGAA</sequence>
<feature type="non-terminal residue" evidence="2">
    <location>
        <position position="1"/>
    </location>
</feature>